<evidence type="ECO:0000256" key="1">
    <source>
        <dbReference type="ARBA" id="ARBA00004123"/>
    </source>
</evidence>
<dbReference type="OrthoDB" id="2309723at2759"/>
<dbReference type="InterPro" id="IPR050815">
    <property type="entry name" value="TF_fung"/>
</dbReference>
<dbReference type="PROSITE" id="PS00463">
    <property type="entry name" value="ZN2_CY6_FUNGAL_1"/>
    <property type="match status" value="1"/>
</dbReference>
<accession>A0A165ZCX0</accession>
<dbReference type="CDD" id="cd12148">
    <property type="entry name" value="fungal_TF_MHR"/>
    <property type="match status" value="1"/>
</dbReference>
<dbReference type="Pfam" id="PF00172">
    <property type="entry name" value="Zn_clus"/>
    <property type="match status" value="1"/>
</dbReference>
<dbReference type="Gene3D" id="4.10.240.10">
    <property type="entry name" value="Zn(2)-C6 fungal-type DNA-binding domain"/>
    <property type="match status" value="1"/>
</dbReference>
<keyword evidence="2" id="KW-0479">Metal-binding</keyword>
<feature type="compositionally biased region" description="Polar residues" evidence="6">
    <location>
        <begin position="1"/>
        <end position="10"/>
    </location>
</feature>
<evidence type="ECO:0000259" key="7">
    <source>
        <dbReference type="PROSITE" id="PS50048"/>
    </source>
</evidence>
<evidence type="ECO:0000256" key="4">
    <source>
        <dbReference type="ARBA" id="ARBA00023163"/>
    </source>
</evidence>
<dbReference type="SMART" id="SM00906">
    <property type="entry name" value="Fungal_trans"/>
    <property type="match status" value="1"/>
</dbReference>
<evidence type="ECO:0000313" key="9">
    <source>
        <dbReference type="Proteomes" id="UP000076798"/>
    </source>
</evidence>
<evidence type="ECO:0000256" key="5">
    <source>
        <dbReference type="ARBA" id="ARBA00023242"/>
    </source>
</evidence>
<reference evidence="8 9" key="1">
    <citation type="journal article" date="2016" name="Mol. Biol. Evol.">
        <title>Comparative Genomics of Early-Diverging Mushroom-Forming Fungi Provides Insights into the Origins of Lignocellulose Decay Capabilities.</title>
        <authorList>
            <person name="Nagy L.G."/>
            <person name="Riley R."/>
            <person name="Tritt A."/>
            <person name="Adam C."/>
            <person name="Daum C."/>
            <person name="Floudas D."/>
            <person name="Sun H."/>
            <person name="Yadav J.S."/>
            <person name="Pangilinan J."/>
            <person name="Larsson K.H."/>
            <person name="Matsuura K."/>
            <person name="Barry K."/>
            <person name="Labutti K."/>
            <person name="Kuo R."/>
            <person name="Ohm R.A."/>
            <person name="Bhattacharya S.S."/>
            <person name="Shirouzu T."/>
            <person name="Yoshinaga Y."/>
            <person name="Martin F.M."/>
            <person name="Grigoriev I.V."/>
            <person name="Hibbett D.S."/>
        </authorList>
    </citation>
    <scope>NUCLEOTIDE SEQUENCE [LARGE SCALE GENOMIC DNA]</scope>
    <source>
        <strain evidence="8 9">HHB10207 ss-3</strain>
    </source>
</reference>
<dbReference type="PANTHER" id="PTHR47338">
    <property type="entry name" value="ZN(II)2CYS6 TRANSCRIPTION FACTOR (EUROFUNG)-RELATED"/>
    <property type="match status" value="1"/>
</dbReference>
<feature type="domain" description="Zn(2)-C6 fungal-type" evidence="7">
    <location>
        <begin position="31"/>
        <end position="63"/>
    </location>
</feature>
<feature type="region of interest" description="Disordered" evidence="6">
    <location>
        <begin position="163"/>
        <end position="195"/>
    </location>
</feature>
<dbReference type="STRING" id="1314776.A0A165ZCX0"/>
<dbReference type="Pfam" id="PF04082">
    <property type="entry name" value="Fungal_trans"/>
    <property type="match status" value="1"/>
</dbReference>
<evidence type="ECO:0000256" key="6">
    <source>
        <dbReference type="SAM" id="MobiDB-lite"/>
    </source>
</evidence>
<dbReference type="Proteomes" id="UP000076798">
    <property type="component" value="Unassembled WGS sequence"/>
</dbReference>
<dbReference type="GO" id="GO:0005634">
    <property type="term" value="C:nucleus"/>
    <property type="evidence" value="ECO:0007669"/>
    <property type="project" value="UniProtKB-SubCell"/>
</dbReference>
<comment type="subcellular location">
    <subcellularLocation>
        <location evidence="1">Nucleus</location>
    </subcellularLocation>
</comment>
<keyword evidence="3" id="KW-0805">Transcription regulation</keyword>
<dbReference type="CDD" id="cd00067">
    <property type="entry name" value="GAL4"/>
    <property type="match status" value="1"/>
</dbReference>
<evidence type="ECO:0000256" key="2">
    <source>
        <dbReference type="ARBA" id="ARBA00022723"/>
    </source>
</evidence>
<keyword evidence="5" id="KW-0539">Nucleus</keyword>
<keyword evidence="9" id="KW-1185">Reference proteome</keyword>
<dbReference type="GO" id="GO:0008270">
    <property type="term" value="F:zinc ion binding"/>
    <property type="evidence" value="ECO:0007669"/>
    <property type="project" value="InterPro"/>
</dbReference>
<dbReference type="PROSITE" id="PS50048">
    <property type="entry name" value="ZN2_CY6_FUNGAL_2"/>
    <property type="match status" value="1"/>
</dbReference>
<dbReference type="GO" id="GO:0003677">
    <property type="term" value="F:DNA binding"/>
    <property type="evidence" value="ECO:0007669"/>
    <property type="project" value="InterPro"/>
</dbReference>
<dbReference type="PANTHER" id="PTHR47338:SF29">
    <property type="entry name" value="ZN(2)-C6 FUNGAL-TYPE DOMAIN-CONTAINING PROTEIN"/>
    <property type="match status" value="1"/>
</dbReference>
<sequence length="676" mass="75011">MPPMRQSASSRRMDPTPQSPKAAYPLQRGSACLSCRKRKMKCDATKPVCHQCLKANRGDECEYDDGKSKSRTQMLQDKMAKLQERIREQPQLKPNSPPVHHRHNTFPNPTIVAPHHFLDDSSLAFDMYSNAPVPGVHSHTPSPSTLHRDLVIHDTSRLEVPYSGSAGFRSSSSSNSSESPAPIGSDWGGDGLHPTPFDLQPASIDPLIDSWDINGMPFPTGPSPAQWWQSESLTPPMRQKLFDIFFAHRHQCAFEVHIPRFLASINGPPKQAPHPTLLNAIYLLACHFSHQPPLIQHEALFLERALSRLAEALERSDRLINVIQASCLLATYFFGKGRLLEGYYHASSASRLAVGLGLHQIRSQEFRNIVGEGGPDDVSTWNNAVTGGILPVPDDAIELGERILAFWQVFNIDRCWAVATGLPSGLADDDHPRTMIETVWPRDIEDFERGQIFDADYATVRSLFLPNPAPTMYGRMDSLSTLRAKATTLFERASRLSANFDPVTGSASDHFWKEFRTLEGAIVQFQTSLPKIRSTPRNSMHPSASASNPTTAHCLMAVHTLTMVATIQLHHSFAASDPPAQQRCFDAAISCVTIIAEMADEDYEYLDPIMGTCWMCVSDVLIREITRRQALGGGHEQGAAAMLRTVIQAMHRLSRVFPLAGYQATKVEQSRPLTAF</sequence>
<name>A0A165ZCX0_9AGAM</name>
<proteinExistence type="predicted"/>
<dbReference type="SUPFAM" id="SSF57701">
    <property type="entry name" value="Zn2/Cys6 DNA-binding domain"/>
    <property type="match status" value="1"/>
</dbReference>
<dbReference type="GO" id="GO:0006351">
    <property type="term" value="P:DNA-templated transcription"/>
    <property type="evidence" value="ECO:0007669"/>
    <property type="project" value="InterPro"/>
</dbReference>
<protein>
    <recommendedName>
        <fullName evidence="7">Zn(2)-C6 fungal-type domain-containing protein</fullName>
    </recommendedName>
</protein>
<dbReference type="InterPro" id="IPR001138">
    <property type="entry name" value="Zn2Cys6_DnaBD"/>
</dbReference>
<dbReference type="GO" id="GO:0000981">
    <property type="term" value="F:DNA-binding transcription factor activity, RNA polymerase II-specific"/>
    <property type="evidence" value="ECO:0007669"/>
    <property type="project" value="InterPro"/>
</dbReference>
<dbReference type="InterPro" id="IPR007219">
    <property type="entry name" value="XnlR_reg_dom"/>
</dbReference>
<feature type="compositionally biased region" description="Low complexity" evidence="6">
    <location>
        <begin position="163"/>
        <end position="185"/>
    </location>
</feature>
<dbReference type="EMBL" id="KV428195">
    <property type="protein sequence ID" value="KZT34180.1"/>
    <property type="molecule type" value="Genomic_DNA"/>
</dbReference>
<dbReference type="InterPro" id="IPR036864">
    <property type="entry name" value="Zn2-C6_fun-type_DNA-bd_sf"/>
</dbReference>
<dbReference type="SMART" id="SM00066">
    <property type="entry name" value="GAL4"/>
    <property type="match status" value="1"/>
</dbReference>
<organism evidence="8 9">
    <name type="scientific">Sistotremastrum suecicum HHB10207 ss-3</name>
    <dbReference type="NCBI Taxonomy" id="1314776"/>
    <lineage>
        <taxon>Eukaryota</taxon>
        <taxon>Fungi</taxon>
        <taxon>Dikarya</taxon>
        <taxon>Basidiomycota</taxon>
        <taxon>Agaricomycotina</taxon>
        <taxon>Agaricomycetes</taxon>
        <taxon>Sistotremastrales</taxon>
        <taxon>Sistotremastraceae</taxon>
        <taxon>Sistotremastrum</taxon>
    </lineage>
</organism>
<feature type="region of interest" description="Disordered" evidence="6">
    <location>
        <begin position="1"/>
        <end position="28"/>
    </location>
</feature>
<gene>
    <name evidence="8" type="ORF">SISSUDRAFT_309380</name>
</gene>
<evidence type="ECO:0000313" key="8">
    <source>
        <dbReference type="EMBL" id="KZT34180.1"/>
    </source>
</evidence>
<keyword evidence="4" id="KW-0804">Transcription</keyword>
<evidence type="ECO:0000256" key="3">
    <source>
        <dbReference type="ARBA" id="ARBA00023015"/>
    </source>
</evidence>
<dbReference type="AlphaFoldDB" id="A0A165ZCX0"/>